<dbReference type="EC" id="1.2.7.4" evidence="8"/>
<evidence type="ECO:0000256" key="3">
    <source>
        <dbReference type="ARBA" id="ARBA00023002"/>
    </source>
</evidence>
<evidence type="ECO:0000256" key="1">
    <source>
        <dbReference type="ARBA" id="ARBA00022714"/>
    </source>
</evidence>
<dbReference type="GO" id="GO:0046872">
    <property type="term" value="F:metal ion binding"/>
    <property type="evidence" value="ECO:0007669"/>
    <property type="project" value="UniProtKB-KW"/>
</dbReference>
<dbReference type="InterPro" id="IPR001041">
    <property type="entry name" value="2Fe-2S_ferredoxin-type"/>
</dbReference>
<dbReference type="PROSITE" id="PS51085">
    <property type="entry name" value="2FE2S_FER_2"/>
    <property type="match status" value="1"/>
</dbReference>
<evidence type="ECO:0000313" key="9">
    <source>
        <dbReference type="Proteomes" id="UP000573599"/>
    </source>
</evidence>
<dbReference type="SUPFAM" id="SSF54292">
    <property type="entry name" value="2Fe-2S ferredoxin-like"/>
    <property type="match status" value="1"/>
</dbReference>
<dbReference type="Proteomes" id="UP000573599">
    <property type="component" value="Unassembled WGS sequence"/>
</dbReference>
<evidence type="ECO:0000256" key="6">
    <source>
        <dbReference type="ARBA" id="ARBA00060707"/>
    </source>
</evidence>
<dbReference type="EMBL" id="JACCAB010000001">
    <property type="protein sequence ID" value="NYG07533.1"/>
    <property type="molecule type" value="Genomic_DNA"/>
</dbReference>
<dbReference type="GO" id="GO:0043885">
    <property type="term" value="F:anaerobic carbon-monoxide dehydrogenase activity"/>
    <property type="evidence" value="ECO:0007669"/>
    <property type="project" value="UniProtKB-EC"/>
</dbReference>
<dbReference type="CDD" id="cd00207">
    <property type="entry name" value="fer2"/>
    <property type="match status" value="1"/>
</dbReference>
<dbReference type="InterPro" id="IPR036010">
    <property type="entry name" value="2Fe-2S_ferredoxin-like_sf"/>
</dbReference>
<dbReference type="InterPro" id="IPR051452">
    <property type="entry name" value="Diverse_Oxidoreductases"/>
</dbReference>
<evidence type="ECO:0000259" key="7">
    <source>
        <dbReference type="PROSITE" id="PS51085"/>
    </source>
</evidence>
<dbReference type="AlphaFoldDB" id="A0A852WE89"/>
<dbReference type="Pfam" id="PF01799">
    <property type="entry name" value="Fer2_2"/>
    <property type="match status" value="1"/>
</dbReference>
<keyword evidence="9" id="KW-1185">Reference proteome</keyword>
<dbReference type="GO" id="GO:0051537">
    <property type="term" value="F:2 iron, 2 sulfur cluster binding"/>
    <property type="evidence" value="ECO:0007669"/>
    <property type="project" value="UniProtKB-KW"/>
</dbReference>
<dbReference type="Pfam" id="PF00111">
    <property type="entry name" value="Fer2"/>
    <property type="match status" value="1"/>
</dbReference>
<accession>A0A852WE89</accession>
<dbReference type="FunFam" id="3.10.20.30:FF:000020">
    <property type="entry name" value="Xanthine dehydrogenase iron-sulfur subunit"/>
    <property type="match status" value="1"/>
</dbReference>
<comment type="caution">
    <text evidence="8">The sequence shown here is derived from an EMBL/GenBank/DDBJ whole genome shotgun (WGS) entry which is preliminary data.</text>
</comment>
<evidence type="ECO:0000256" key="2">
    <source>
        <dbReference type="ARBA" id="ARBA00022723"/>
    </source>
</evidence>
<evidence type="ECO:0000256" key="4">
    <source>
        <dbReference type="ARBA" id="ARBA00023004"/>
    </source>
</evidence>
<keyword evidence="3 8" id="KW-0560">Oxidoreductase</keyword>
<keyword evidence="2" id="KW-0479">Metal-binding</keyword>
<comment type="pathway">
    <text evidence="6">Alkaloid degradation; nicotine degradation.</text>
</comment>
<dbReference type="Gene3D" id="3.10.20.30">
    <property type="match status" value="1"/>
</dbReference>
<dbReference type="Gene3D" id="1.10.150.120">
    <property type="entry name" value="[2Fe-2S]-binding domain"/>
    <property type="match status" value="1"/>
</dbReference>
<dbReference type="PANTHER" id="PTHR44379:SF5">
    <property type="entry name" value="OXIDOREDUCTASE WITH IRON-SULFUR SUBUNIT"/>
    <property type="match status" value="1"/>
</dbReference>
<dbReference type="PROSITE" id="PS00197">
    <property type="entry name" value="2FE2S_FER_1"/>
    <property type="match status" value="1"/>
</dbReference>
<sequence length="169" mass="17991">MSEPATEELLDLTVTVNGVPRHAKAPARRLLSDFLRHDLRLTGTHVGCEHGVCGACTVLVDGRPMRSCLMFAVTAQAHAITTVEGLGTIDSMGPVQQAFTECHGLQCGFCTPGFLTTITAYLDDHPHPTAEEARDAISGNLCRCTGYQNIVKSVLRAAELKSETTAGPA</sequence>
<dbReference type="InterPro" id="IPR006058">
    <property type="entry name" value="2Fe2S_fd_BS"/>
</dbReference>
<organism evidence="8 9">
    <name type="scientific">Pedococcus badiiscoriae</name>
    <dbReference type="NCBI Taxonomy" id="642776"/>
    <lineage>
        <taxon>Bacteria</taxon>
        <taxon>Bacillati</taxon>
        <taxon>Actinomycetota</taxon>
        <taxon>Actinomycetes</taxon>
        <taxon>Micrococcales</taxon>
        <taxon>Intrasporangiaceae</taxon>
        <taxon>Pedococcus</taxon>
    </lineage>
</organism>
<reference evidence="8 9" key="1">
    <citation type="submission" date="2020-07" db="EMBL/GenBank/DDBJ databases">
        <title>Sequencing the genomes of 1000 actinobacteria strains.</title>
        <authorList>
            <person name="Klenk H.-P."/>
        </authorList>
    </citation>
    <scope>NUCLEOTIDE SEQUENCE [LARGE SCALE GENOMIC DNA]</scope>
    <source>
        <strain evidence="8 9">DSM 23987</strain>
    </source>
</reference>
<evidence type="ECO:0000313" key="8">
    <source>
        <dbReference type="EMBL" id="NYG07533.1"/>
    </source>
</evidence>
<keyword evidence="5" id="KW-0411">Iron-sulfur</keyword>
<keyword evidence="4" id="KW-0408">Iron</keyword>
<proteinExistence type="predicted"/>
<name>A0A852WE89_9MICO</name>
<evidence type="ECO:0000256" key="5">
    <source>
        <dbReference type="ARBA" id="ARBA00023014"/>
    </source>
</evidence>
<gene>
    <name evidence="8" type="ORF">BJ986_002020</name>
</gene>
<dbReference type="PANTHER" id="PTHR44379">
    <property type="entry name" value="OXIDOREDUCTASE WITH IRON-SULFUR SUBUNIT"/>
    <property type="match status" value="1"/>
</dbReference>
<dbReference type="SUPFAM" id="SSF47741">
    <property type="entry name" value="CO dehydrogenase ISP C-domain like"/>
    <property type="match status" value="1"/>
</dbReference>
<protein>
    <submittedName>
        <fullName evidence="8">Carbon-monoxide dehydrogenase small subunit</fullName>
        <ecNumber evidence="8">1.2.7.4</ecNumber>
    </submittedName>
</protein>
<dbReference type="InterPro" id="IPR002888">
    <property type="entry name" value="2Fe-2S-bd"/>
</dbReference>
<dbReference type="InterPro" id="IPR036884">
    <property type="entry name" value="2Fe-2S-bd_dom_sf"/>
</dbReference>
<dbReference type="InterPro" id="IPR012675">
    <property type="entry name" value="Beta-grasp_dom_sf"/>
</dbReference>
<keyword evidence="1" id="KW-0001">2Fe-2S</keyword>
<feature type="domain" description="2Fe-2S ferredoxin-type" evidence="7">
    <location>
        <begin position="10"/>
        <end position="86"/>
    </location>
</feature>
<dbReference type="RefSeq" id="WP_179421868.1">
    <property type="nucleotide sequence ID" value="NZ_JACCAB010000001.1"/>
</dbReference>